<keyword evidence="5" id="KW-1185">Reference proteome</keyword>
<evidence type="ECO:0000259" key="2">
    <source>
        <dbReference type="Pfam" id="PF10304"/>
    </source>
</evidence>
<dbReference type="AlphaFoldDB" id="A0A9J6C1P3"/>
<reference evidence="4" key="1">
    <citation type="submission" date="2021-03" db="EMBL/GenBank/DDBJ databases">
        <title>Chromosome level genome of the anhydrobiotic midge Polypedilum vanderplanki.</title>
        <authorList>
            <person name="Yoshida Y."/>
            <person name="Kikawada T."/>
            <person name="Gusev O."/>
        </authorList>
    </citation>
    <scope>NUCLEOTIDE SEQUENCE</scope>
    <source>
        <strain evidence="4">NIAS01</strain>
        <tissue evidence="4">Whole body or cell culture</tissue>
    </source>
</reference>
<dbReference type="InterPro" id="IPR019451">
    <property type="entry name" value="Rtp1_C1"/>
</dbReference>
<sequence>MSINKIEDSVELLEKLQSTETSESQNLIFNGKFNENEITTFLKEQNCCYSEKPLNWKYSCHLFYHIQQIISKIDIDSSNDINQKNCIFNAIQECWKNSLEIFVMKQNKTTYKTTDLNDNDAYEKLKSSIRMVKKFFSIKLVASNSLFDDIKIDYLVGVFAILAMKRNECDVKEFYEIFTQIEAQIGIELLFKFLMMIKIFAGLSKDFSLLVHRELIKMIRKQNGFILLCRNLLKKGDDNSCRKLEVITKIIEGATTHPAQRKAMILEIFKTLRMCLINDERDIIIACIFVLQSFKAKANEEISEVISNQIVGQLDILINPNTTLYGSILMESNEFISFIDILSVLFSTSNVTSLSSKILHMHTVVLFNLYSILPPETSEREKLARVMHFILNNLSKSELQSFIRNLRLKDDIKILKLNSRVCFKNNTFQIGEENAGLNDDTDAFLTLLKSSNNALLLFEIFICLLKILKEVQNSSDTFLTNYNLDEDELPEVLHKKFFKKLSIIEPLQEMIQWKLIQSQLNENPMAIIDAIKEILEKSINEDDENMIIFLSLFKELLGKIKNDEQRKHFTRDILKISDKIKKEHIKSQVTAILLNDNHDKAPDINPSKIAYDDAIRVLQSGEVYFKAYGCDILIKLLKKRDKQTIVNRHTILAAALQNMKETESHAYLNIIRLVTALSYVMDSEVIEALIAEFENNENDIDHRLKFGEVIVKVTEDLGELSFKFRKQLIQCFLKGTRNDNNEFRTSSLANLGTICKILSFQIHNFFHEMFQQLDVIIRCDEYLPSKRAATMVLSNILAGMPNLISFQEFLLSIYHLLKNILATENDEQTKLHAQIGLEHLNEKTKEFLNPQLNLQKEIKIHLDKNPHKIEEIKYK</sequence>
<dbReference type="SUPFAM" id="SSF48371">
    <property type="entry name" value="ARM repeat"/>
    <property type="match status" value="1"/>
</dbReference>
<dbReference type="PANTHER" id="PTHR20959">
    <property type="entry name" value="TRANSPORT AND GOLGI ORGANIZATION PROTEIN 6 FAMILY MEMBER"/>
    <property type="match status" value="1"/>
</dbReference>
<dbReference type="GO" id="GO:0009306">
    <property type="term" value="P:protein secretion"/>
    <property type="evidence" value="ECO:0007669"/>
    <property type="project" value="TreeGrafter"/>
</dbReference>
<dbReference type="InterPro" id="IPR016024">
    <property type="entry name" value="ARM-type_fold"/>
</dbReference>
<dbReference type="EMBL" id="JADBJN010000002">
    <property type="protein sequence ID" value="KAG5675781.1"/>
    <property type="molecule type" value="Genomic_DNA"/>
</dbReference>
<dbReference type="InterPro" id="IPR039600">
    <property type="entry name" value="TANGO6/Rtp1"/>
</dbReference>
<proteinExistence type="inferred from homology"/>
<dbReference type="Proteomes" id="UP001107558">
    <property type="component" value="Chromosome 2"/>
</dbReference>
<evidence type="ECO:0000259" key="3">
    <source>
        <dbReference type="Pfam" id="PF10363"/>
    </source>
</evidence>
<dbReference type="Gene3D" id="1.25.10.10">
    <property type="entry name" value="Leucine-rich Repeat Variant"/>
    <property type="match status" value="1"/>
</dbReference>
<dbReference type="Pfam" id="PF10304">
    <property type="entry name" value="RTP1_C2"/>
    <property type="match status" value="1"/>
</dbReference>
<evidence type="ECO:0000313" key="5">
    <source>
        <dbReference type="Proteomes" id="UP001107558"/>
    </source>
</evidence>
<comment type="caution">
    <text evidence="4">The sequence shown here is derived from an EMBL/GenBank/DDBJ whole genome shotgun (WGS) entry which is preliminary data.</text>
</comment>
<comment type="similarity">
    <text evidence="1">Belongs to the Tango6 family.</text>
</comment>
<dbReference type="InterPro" id="IPR019414">
    <property type="entry name" value="Rtp1_C2"/>
</dbReference>
<evidence type="ECO:0000256" key="1">
    <source>
        <dbReference type="ARBA" id="ARBA00005724"/>
    </source>
</evidence>
<organism evidence="4 5">
    <name type="scientific">Polypedilum vanderplanki</name>
    <name type="common">Sleeping chironomid midge</name>
    <dbReference type="NCBI Taxonomy" id="319348"/>
    <lineage>
        <taxon>Eukaryota</taxon>
        <taxon>Metazoa</taxon>
        <taxon>Ecdysozoa</taxon>
        <taxon>Arthropoda</taxon>
        <taxon>Hexapoda</taxon>
        <taxon>Insecta</taxon>
        <taxon>Pterygota</taxon>
        <taxon>Neoptera</taxon>
        <taxon>Endopterygota</taxon>
        <taxon>Diptera</taxon>
        <taxon>Nematocera</taxon>
        <taxon>Chironomoidea</taxon>
        <taxon>Chironomidae</taxon>
        <taxon>Chironominae</taxon>
        <taxon>Polypedilum</taxon>
        <taxon>Polypedilum</taxon>
    </lineage>
</organism>
<evidence type="ECO:0000313" key="4">
    <source>
        <dbReference type="EMBL" id="KAG5675781.1"/>
    </source>
</evidence>
<feature type="domain" description="RNA polymerase II assembly factor Rtp1 C-terminal" evidence="3">
    <location>
        <begin position="612"/>
        <end position="720"/>
    </location>
</feature>
<dbReference type="PANTHER" id="PTHR20959:SF1">
    <property type="entry name" value="TRANSPORT AND GOLGI ORGANIZATION PROTEIN 6 HOMOLOG"/>
    <property type="match status" value="1"/>
</dbReference>
<name>A0A9J6C1P3_POLVA</name>
<dbReference type="InterPro" id="IPR011989">
    <property type="entry name" value="ARM-like"/>
</dbReference>
<gene>
    <name evidence="4" type="ORF">PVAND_005655</name>
</gene>
<feature type="domain" description="RNA polymerase II assembly factor Rtp1 C-terminal" evidence="2">
    <location>
        <begin position="810"/>
        <end position="842"/>
    </location>
</feature>
<dbReference type="OrthoDB" id="39591at2759"/>
<protein>
    <submittedName>
        <fullName evidence="4">Uncharacterized protein</fullName>
    </submittedName>
</protein>
<dbReference type="Pfam" id="PF10363">
    <property type="entry name" value="RTP1_C1"/>
    <property type="match status" value="1"/>
</dbReference>
<accession>A0A9J6C1P3</accession>